<dbReference type="VEuPathDB" id="FungiDB:MUCCIDRAFT_79649"/>
<feature type="region of interest" description="Disordered" evidence="12">
    <location>
        <begin position="281"/>
        <end position="328"/>
    </location>
</feature>
<keyword evidence="4 11" id="KW-0479">Metal-binding</keyword>
<dbReference type="InterPro" id="IPR000467">
    <property type="entry name" value="G_patch_dom"/>
</dbReference>
<keyword evidence="10" id="KW-0539">Nucleus</keyword>
<dbReference type="PANTHER" id="PTHR46297:SF1">
    <property type="entry name" value="ZINC FINGER CCCH-TYPE WITH G PATCH DOMAIN-CONTAINING PROTEIN"/>
    <property type="match status" value="1"/>
</dbReference>
<dbReference type="AlphaFoldDB" id="A0A168M8B6"/>
<evidence type="ECO:0000259" key="13">
    <source>
        <dbReference type="PROSITE" id="PS50103"/>
    </source>
</evidence>
<feature type="domain" description="C3H1-type" evidence="13">
    <location>
        <begin position="104"/>
        <end position="132"/>
    </location>
</feature>
<evidence type="ECO:0000256" key="7">
    <source>
        <dbReference type="ARBA" id="ARBA00023015"/>
    </source>
</evidence>
<keyword evidence="7" id="KW-0805">Transcription regulation</keyword>
<evidence type="ECO:0000256" key="6">
    <source>
        <dbReference type="ARBA" id="ARBA00022833"/>
    </source>
</evidence>
<feature type="compositionally biased region" description="Acidic residues" evidence="12">
    <location>
        <begin position="213"/>
        <end position="224"/>
    </location>
</feature>
<evidence type="ECO:0000256" key="5">
    <source>
        <dbReference type="ARBA" id="ARBA00022771"/>
    </source>
</evidence>
<protein>
    <recommendedName>
        <fullName evidence="2">Zinc finger CCCH-type with G patch domain-containing protein</fullName>
    </recommendedName>
</protein>
<feature type="zinc finger region" description="C3H1-type" evidence="11">
    <location>
        <begin position="104"/>
        <end position="132"/>
    </location>
</feature>
<dbReference type="SMART" id="SM00443">
    <property type="entry name" value="G_patch"/>
    <property type="match status" value="1"/>
</dbReference>
<keyword evidence="9" id="KW-0804">Transcription</keyword>
<organism evidence="15 16">
    <name type="scientific">Mucor lusitanicus CBS 277.49</name>
    <dbReference type="NCBI Taxonomy" id="747725"/>
    <lineage>
        <taxon>Eukaryota</taxon>
        <taxon>Fungi</taxon>
        <taxon>Fungi incertae sedis</taxon>
        <taxon>Mucoromycota</taxon>
        <taxon>Mucoromycotina</taxon>
        <taxon>Mucoromycetes</taxon>
        <taxon>Mucorales</taxon>
        <taxon>Mucorineae</taxon>
        <taxon>Mucoraceae</taxon>
        <taxon>Mucor</taxon>
    </lineage>
</organism>
<evidence type="ECO:0000256" key="8">
    <source>
        <dbReference type="ARBA" id="ARBA00023125"/>
    </source>
</evidence>
<sequence>MSADELANIESLTDQDILLLLESKDLTPEVLELIEQYQQARSTSDSNDNAEAAAVEEAGGSSEFSIGDKCAITFSYKDDMVLLPAIIVDIAESTTQVLILTPITRNTIPCSQYFSQSTSCKKESCPYSHGYTLPSEFVAPFEALGTHNADTLLAQLQYGKRVWCKENDSQDIWQLGNIIDQLHGPRWRVRLKDSKKRIRVDMEHIMPFKSLLNDEDGDSMDEWSESDHGDTTDIESGAEEDGPAVIASRPDDAFGSWETHTTGFASKMMKKMGYIQGQGLGADGRGRLEPIQARPYSGSSLDQRPGLGLAQKKKQPSKKKKLKETTKVEQEEMDMFGLMNSLLEKQQTEEKTSATTAQQRLNKSTDTRQTNQTRAKLQSQLEKAKHEYTHAAEALRRNQGTAMEAQFRDRLKSAIESYHRLNKQMTEIDHHVKRTKQQKDMYTF</sequence>
<evidence type="ECO:0000256" key="2">
    <source>
        <dbReference type="ARBA" id="ARBA00022414"/>
    </source>
</evidence>
<feature type="region of interest" description="Disordered" evidence="12">
    <location>
        <begin position="212"/>
        <end position="253"/>
    </location>
</feature>
<keyword evidence="16" id="KW-1185">Reference proteome</keyword>
<feature type="compositionally biased region" description="Polar residues" evidence="12">
    <location>
        <begin position="353"/>
        <end position="373"/>
    </location>
</feature>
<dbReference type="Pfam" id="PF01585">
    <property type="entry name" value="G-patch"/>
    <property type="match status" value="1"/>
</dbReference>
<evidence type="ECO:0000256" key="1">
    <source>
        <dbReference type="ARBA" id="ARBA00004123"/>
    </source>
</evidence>
<keyword evidence="5 11" id="KW-0863">Zinc-finger</keyword>
<dbReference type="EMBL" id="AMYB01000003">
    <property type="protein sequence ID" value="OAD04541.1"/>
    <property type="molecule type" value="Genomic_DNA"/>
</dbReference>
<dbReference type="PROSITE" id="PS50103">
    <property type="entry name" value="ZF_C3H1"/>
    <property type="match status" value="1"/>
</dbReference>
<evidence type="ECO:0000313" key="15">
    <source>
        <dbReference type="EMBL" id="OAD04541.1"/>
    </source>
</evidence>
<dbReference type="GO" id="GO:0005634">
    <property type="term" value="C:nucleus"/>
    <property type="evidence" value="ECO:0007669"/>
    <property type="project" value="UniProtKB-SubCell"/>
</dbReference>
<evidence type="ECO:0000256" key="11">
    <source>
        <dbReference type="PROSITE-ProRule" id="PRU00723"/>
    </source>
</evidence>
<evidence type="ECO:0000259" key="14">
    <source>
        <dbReference type="PROSITE" id="PS50174"/>
    </source>
</evidence>
<feature type="compositionally biased region" description="Acidic residues" evidence="12">
    <location>
        <begin position="232"/>
        <end position="242"/>
    </location>
</feature>
<dbReference type="GO" id="GO:0000978">
    <property type="term" value="F:RNA polymerase II cis-regulatory region sequence-specific DNA binding"/>
    <property type="evidence" value="ECO:0007669"/>
    <property type="project" value="TreeGrafter"/>
</dbReference>
<dbReference type="Gene3D" id="2.30.30.1190">
    <property type="match status" value="1"/>
</dbReference>
<dbReference type="OrthoDB" id="4822at2759"/>
<feature type="compositionally biased region" description="Basic residues" evidence="12">
    <location>
        <begin position="311"/>
        <end position="322"/>
    </location>
</feature>
<evidence type="ECO:0000256" key="12">
    <source>
        <dbReference type="SAM" id="MobiDB-lite"/>
    </source>
</evidence>
<dbReference type="PROSITE" id="PS50174">
    <property type="entry name" value="G_PATCH"/>
    <property type="match status" value="1"/>
</dbReference>
<dbReference type="PANTHER" id="PTHR46297">
    <property type="entry name" value="ZINC FINGER CCCH-TYPE WITH G PATCH DOMAIN-CONTAINING PROTEIN"/>
    <property type="match status" value="1"/>
</dbReference>
<keyword evidence="6 11" id="KW-0862">Zinc</keyword>
<keyword evidence="8" id="KW-0238">DNA-binding</keyword>
<name>A0A168M8B6_MUCCL</name>
<evidence type="ECO:0000256" key="4">
    <source>
        <dbReference type="ARBA" id="ARBA00022723"/>
    </source>
</evidence>
<dbReference type="GO" id="GO:0001227">
    <property type="term" value="F:DNA-binding transcription repressor activity, RNA polymerase II-specific"/>
    <property type="evidence" value="ECO:0007669"/>
    <property type="project" value="TreeGrafter"/>
</dbReference>
<evidence type="ECO:0000313" key="16">
    <source>
        <dbReference type="Proteomes" id="UP000077051"/>
    </source>
</evidence>
<dbReference type="GO" id="GO:0008270">
    <property type="term" value="F:zinc ion binding"/>
    <property type="evidence" value="ECO:0007669"/>
    <property type="project" value="UniProtKB-KW"/>
</dbReference>
<evidence type="ECO:0000256" key="3">
    <source>
        <dbReference type="ARBA" id="ARBA00022491"/>
    </source>
</evidence>
<evidence type="ECO:0000256" key="10">
    <source>
        <dbReference type="ARBA" id="ARBA00023242"/>
    </source>
</evidence>
<dbReference type="Proteomes" id="UP000077051">
    <property type="component" value="Unassembled WGS sequence"/>
</dbReference>
<keyword evidence="3" id="KW-0678">Repressor</keyword>
<accession>A0A168M8B6</accession>
<dbReference type="InterPro" id="IPR000571">
    <property type="entry name" value="Znf_CCCH"/>
</dbReference>
<feature type="region of interest" description="Disordered" evidence="12">
    <location>
        <begin position="347"/>
        <end position="373"/>
    </location>
</feature>
<comment type="caution">
    <text evidence="15">The sequence shown here is derived from an EMBL/GenBank/DDBJ whole genome shotgun (WGS) entry which is preliminary data.</text>
</comment>
<feature type="domain" description="G-patch" evidence="14">
    <location>
        <begin position="261"/>
        <end position="312"/>
    </location>
</feature>
<gene>
    <name evidence="15" type="ORF">MUCCIDRAFT_79649</name>
</gene>
<proteinExistence type="predicted"/>
<evidence type="ECO:0000256" key="9">
    <source>
        <dbReference type="ARBA" id="ARBA00023163"/>
    </source>
</evidence>
<comment type="subcellular location">
    <subcellularLocation>
        <location evidence="1">Nucleus</location>
    </subcellularLocation>
</comment>
<dbReference type="STRING" id="747725.A0A168M8B6"/>
<reference evidence="15 16" key="1">
    <citation type="submission" date="2015-06" db="EMBL/GenBank/DDBJ databases">
        <title>Expansion of signal transduction pathways in fungi by whole-genome duplication.</title>
        <authorList>
            <consortium name="DOE Joint Genome Institute"/>
            <person name="Corrochano L.M."/>
            <person name="Kuo A."/>
            <person name="Marcet-Houben M."/>
            <person name="Polaino S."/>
            <person name="Salamov A."/>
            <person name="Villalobos J.M."/>
            <person name="Alvarez M.I."/>
            <person name="Avalos J."/>
            <person name="Benito E.P."/>
            <person name="Benoit I."/>
            <person name="Burger G."/>
            <person name="Camino L.P."/>
            <person name="Canovas D."/>
            <person name="Cerda-Olmedo E."/>
            <person name="Cheng J.-F."/>
            <person name="Dominguez A."/>
            <person name="Elias M."/>
            <person name="Eslava A.P."/>
            <person name="Glaser F."/>
            <person name="Grimwood J."/>
            <person name="Gutierrez G."/>
            <person name="Heitman J."/>
            <person name="Henrissat B."/>
            <person name="Iturriaga E.A."/>
            <person name="Lang B.F."/>
            <person name="Lavin J.L."/>
            <person name="Lee S."/>
            <person name="Li W."/>
            <person name="Lindquist E."/>
            <person name="Lopez-Garcia S."/>
            <person name="Luque E.M."/>
            <person name="Marcos A.T."/>
            <person name="Martin J."/>
            <person name="Mccluskey K."/>
            <person name="Medina H.R."/>
            <person name="Miralles-Duran A."/>
            <person name="Miyazaki A."/>
            <person name="Munoz-Torres E."/>
            <person name="Oguiza J.A."/>
            <person name="Ohm R."/>
            <person name="Olmedo M."/>
            <person name="Orejas M."/>
            <person name="Ortiz-Castellanos L."/>
            <person name="Pisabarro A.G."/>
            <person name="Rodriguez-Romero J."/>
            <person name="Ruiz-Herrera J."/>
            <person name="Ruiz-Vazquez R."/>
            <person name="Sanz C."/>
            <person name="Schackwitz W."/>
            <person name="Schmutz J."/>
            <person name="Shahriari M."/>
            <person name="Shelest E."/>
            <person name="Silva-Franco F."/>
            <person name="Soanes D."/>
            <person name="Syed K."/>
            <person name="Tagua V.G."/>
            <person name="Talbot N.J."/>
            <person name="Thon M."/>
            <person name="De Vries R.P."/>
            <person name="Wiebenga A."/>
            <person name="Yadav J.S."/>
            <person name="Braun E.L."/>
            <person name="Baker S."/>
            <person name="Garre V."/>
            <person name="Horwitz B."/>
            <person name="Torres-Martinez S."/>
            <person name="Idnurm A."/>
            <person name="Herrera-Estrella A."/>
            <person name="Gabaldon T."/>
            <person name="Grigoriev I.V."/>
        </authorList>
    </citation>
    <scope>NUCLEOTIDE SEQUENCE [LARGE SCALE GENOMIC DNA]</scope>
    <source>
        <strain evidence="15 16">CBS 277.49</strain>
    </source>
</reference>